<dbReference type="RefSeq" id="WP_078885737.1">
    <property type="nucleotide sequence ID" value="NZ_BBNO01000003.1"/>
</dbReference>
<comment type="similarity">
    <text evidence="5">Belongs to the glutamate--cysteine ligase type 2 family. YbdK subfamily.</text>
</comment>
<sequence>MTSGPCPGAGPTGHAPAPLLGVEEEFFLIDPGSRAVSSLGSRVVARARAAVGDLVSGEFDECQVEVKTPPRREGAALYDELVAVRGAAAAAARAEGLGVCASGTPVMGRQGPAVVGDHPRYRAGLDQFGTLLDGFTICAAHIHVHMPDRETAVLVGNHLRPWLPLLVAMSANSPFLDGRDMGYASWRTVIRGRFPALGPPPYVDSLDHYERLTAALQESEAMLDAAIPFWDVRPNPQFPTLEIRVMDVPAEAADTVGLAVLIRALVVTAGALVQRGHTGPETCGELVRAAYWRAARDGWSGKGVDALTGRILPCSVQAARLVEHVRPALEEHGDLDRAVAFLRRLAERGCGAQRQRISWRRRAHLADVVDDLARLTFDEESHWEGGHREASPSGRRERGDQHVPVRGPGRIQRTDG</sequence>
<feature type="region of interest" description="Disordered" evidence="6">
    <location>
        <begin position="381"/>
        <end position="416"/>
    </location>
</feature>
<dbReference type="GO" id="GO:0042398">
    <property type="term" value="P:modified amino acid biosynthetic process"/>
    <property type="evidence" value="ECO:0007669"/>
    <property type="project" value="InterPro"/>
</dbReference>
<evidence type="ECO:0000256" key="3">
    <source>
        <dbReference type="ARBA" id="ARBA00022840"/>
    </source>
</evidence>
<evidence type="ECO:0000256" key="4">
    <source>
        <dbReference type="ARBA" id="ARBA00048819"/>
    </source>
</evidence>
<evidence type="ECO:0000256" key="1">
    <source>
        <dbReference type="ARBA" id="ARBA00022598"/>
    </source>
</evidence>
<evidence type="ECO:0000256" key="6">
    <source>
        <dbReference type="SAM" id="MobiDB-lite"/>
    </source>
</evidence>
<keyword evidence="8" id="KW-1185">Reference proteome</keyword>
<comment type="caution">
    <text evidence="7">The sequence shown here is derived from an EMBL/GenBank/DDBJ whole genome shotgun (WGS) entry which is preliminary data.</text>
</comment>
<keyword evidence="1 5" id="KW-0436">Ligase</keyword>
<dbReference type="InterPro" id="IPR050141">
    <property type="entry name" value="GCL_type2/YbdK_subfam"/>
</dbReference>
<evidence type="ECO:0000256" key="5">
    <source>
        <dbReference type="HAMAP-Rule" id="MF_01609"/>
    </source>
</evidence>
<dbReference type="SUPFAM" id="SSF55931">
    <property type="entry name" value="Glutamine synthetase/guanido kinase"/>
    <property type="match status" value="1"/>
</dbReference>
<dbReference type="EC" id="6.3.2.2" evidence="5"/>
<dbReference type="EMBL" id="BBNO01000003">
    <property type="protein sequence ID" value="GAO08318.1"/>
    <property type="molecule type" value="Genomic_DNA"/>
</dbReference>
<evidence type="ECO:0000313" key="8">
    <source>
        <dbReference type="Proteomes" id="UP000048965"/>
    </source>
</evidence>
<dbReference type="NCBIfam" id="NF010041">
    <property type="entry name" value="PRK13517.1-1"/>
    <property type="match status" value="1"/>
</dbReference>
<feature type="compositionally biased region" description="Basic and acidic residues" evidence="6">
    <location>
        <begin position="381"/>
        <end position="403"/>
    </location>
</feature>
<gene>
    <name evidence="7" type="ORF">TPA0598_03_07790</name>
</gene>
<accession>A0A0P4R773</accession>
<keyword evidence="3 5" id="KW-0067">ATP-binding</keyword>
<dbReference type="Proteomes" id="UP000048965">
    <property type="component" value="Unassembled WGS sequence"/>
</dbReference>
<dbReference type="NCBIfam" id="TIGR02050">
    <property type="entry name" value="gshA_cyan_rel"/>
    <property type="match status" value="1"/>
</dbReference>
<dbReference type="InterPro" id="IPR014746">
    <property type="entry name" value="Gln_synth/guanido_kin_cat_dom"/>
</dbReference>
<evidence type="ECO:0000256" key="2">
    <source>
        <dbReference type="ARBA" id="ARBA00022741"/>
    </source>
</evidence>
<dbReference type="HAMAP" id="MF_01609">
    <property type="entry name" value="Glu_cys_ligase_2"/>
    <property type="match status" value="1"/>
</dbReference>
<dbReference type="Pfam" id="PF04107">
    <property type="entry name" value="GCS2"/>
    <property type="match status" value="1"/>
</dbReference>
<name>A0A0P4R773_9ACTN</name>
<protein>
    <recommendedName>
        <fullName evidence="5">Putative glutamate--cysteine ligase 2</fullName>
        <ecNumber evidence="5">6.3.2.2</ecNumber>
    </recommendedName>
    <alternativeName>
        <fullName evidence="5">Gamma-glutamylcysteine synthetase 2</fullName>
        <shortName evidence="5">GCS 2</shortName>
        <shortName evidence="5">Gamma-GCS 2</shortName>
    </alternativeName>
</protein>
<dbReference type="PANTHER" id="PTHR36510:SF1">
    <property type="entry name" value="GLUTAMATE--CYSTEINE LIGASE 2-RELATED"/>
    <property type="match status" value="1"/>
</dbReference>
<reference evidence="7 8" key="2">
    <citation type="journal article" date="2015" name="Stand. Genomic Sci.">
        <title>Draft genome sequence of marine-derived Streptomyces sp. TP-A0598, a producer of anti-MRSA antibiotic lydicamycins.</title>
        <authorList>
            <person name="Komaki H."/>
            <person name="Ichikawa N."/>
            <person name="Hosoyama A."/>
            <person name="Fujita N."/>
            <person name="Igarashi Y."/>
        </authorList>
    </citation>
    <scope>NUCLEOTIDE SEQUENCE [LARGE SCALE GENOMIC DNA]</scope>
    <source>
        <strain evidence="7 8">NBRC 110027</strain>
    </source>
</reference>
<dbReference type="GO" id="GO:0005524">
    <property type="term" value="F:ATP binding"/>
    <property type="evidence" value="ECO:0007669"/>
    <property type="project" value="UniProtKB-KW"/>
</dbReference>
<comment type="catalytic activity">
    <reaction evidence="4 5">
        <text>L-cysteine + L-glutamate + ATP = gamma-L-glutamyl-L-cysteine + ADP + phosphate + H(+)</text>
        <dbReference type="Rhea" id="RHEA:13285"/>
        <dbReference type="ChEBI" id="CHEBI:15378"/>
        <dbReference type="ChEBI" id="CHEBI:29985"/>
        <dbReference type="ChEBI" id="CHEBI:30616"/>
        <dbReference type="ChEBI" id="CHEBI:35235"/>
        <dbReference type="ChEBI" id="CHEBI:43474"/>
        <dbReference type="ChEBI" id="CHEBI:58173"/>
        <dbReference type="ChEBI" id="CHEBI:456216"/>
        <dbReference type="EC" id="6.3.2.2"/>
    </reaction>
</comment>
<dbReference type="GO" id="GO:0004357">
    <property type="term" value="F:glutamate-cysteine ligase activity"/>
    <property type="evidence" value="ECO:0007669"/>
    <property type="project" value="UniProtKB-EC"/>
</dbReference>
<dbReference type="PANTHER" id="PTHR36510">
    <property type="entry name" value="GLUTAMATE--CYSTEINE LIGASE 2-RELATED"/>
    <property type="match status" value="1"/>
</dbReference>
<dbReference type="OrthoDB" id="9803842at2"/>
<proteinExistence type="inferred from homology"/>
<evidence type="ECO:0000313" key="7">
    <source>
        <dbReference type="EMBL" id="GAO08318.1"/>
    </source>
</evidence>
<dbReference type="AlphaFoldDB" id="A0A0P4R773"/>
<reference evidence="8" key="1">
    <citation type="submission" date="2014-09" db="EMBL/GenBank/DDBJ databases">
        <title>Whole genome shotgun sequence of Streptomyces sp. NBRC 110027.</title>
        <authorList>
            <person name="Komaki H."/>
            <person name="Ichikawa N."/>
            <person name="Katano-Makiyama Y."/>
            <person name="Hosoyama A."/>
            <person name="Hashimoto M."/>
            <person name="Uohara A."/>
            <person name="Kitahashi Y."/>
            <person name="Ohji S."/>
            <person name="Kimura A."/>
            <person name="Yamazoe A."/>
            <person name="Igarashi Y."/>
            <person name="Fujita N."/>
        </authorList>
    </citation>
    <scope>NUCLEOTIDE SEQUENCE [LARGE SCALE GENOMIC DNA]</scope>
    <source>
        <strain evidence="8">NBRC 110027</strain>
    </source>
</reference>
<comment type="function">
    <text evidence="5">ATP-dependent carboxylate-amine ligase which exhibits weak glutamate--cysteine ligase activity.</text>
</comment>
<organism evidence="7 8">
    <name type="scientific">Streptomyces lydicamycinicus</name>
    <dbReference type="NCBI Taxonomy" id="1546107"/>
    <lineage>
        <taxon>Bacteria</taxon>
        <taxon>Bacillati</taxon>
        <taxon>Actinomycetota</taxon>
        <taxon>Actinomycetes</taxon>
        <taxon>Kitasatosporales</taxon>
        <taxon>Streptomycetaceae</taxon>
        <taxon>Streptomyces</taxon>
    </lineage>
</organism>
<dbReference type="InterPro" id="IPR006336">
    <property type="entry name" value="GCS2"/>
</dbReference>
<dbReference type="InterPro" id="IPR011793">
    <property type="entry name" value="YbdK"/>
</dbReference>
<keyword evidence="2 5" id="KW-0547">Nucleotide-binding</keyword>
<dbReference type="Gene3D" id="3.30.590.20">
    <property type="match status" value="1"/>
</dbReference>